<dbReference type="Gene3D" id="3.50.50.60">
    <property type="entry name" value="FAD/NAD(P)-binding domain"/>
    <property type="match status" value="1"/>
</dbReference>
<dbReference type="PANTHER" id="PTHR39757">
    <property type="match status" value="1"/>
</dbReference>
<accession>A0ABX6IHQ4</accession>
<organism evidence="1 2">
    <name type="scientific">Gordonia pseudamarae</name>
    <dbReference type="NCBI Taxonomy" id="2831662"/>
    <lineage>
        <taxon>Bacteria</taxon>
        <taxon>Bacillati</taxon>
        <taxon>Actinomycetota</taxon>
        <taxon>Actinomycetes</taxon>
        <taxon>Mycobacteriales</taxon>
        <taxon>Gordoniaceae</taxon>
        <taxon>Gordonia</taxon>
    </lineage>
</organism>
<dbReference type="Proteomes" id="UP001059836">
    <property type="component" value="Chromosome"/>
</dbReference>
<dbReference type="Pfam" id="PF05834">
    <property type="entry name" value="Lycopene_cycl"/>
    <property type="match status" value="1"/>
</dbReference>
<dbReference type="RefSeq" id="WP_213243182.1">
    <property type="nucleotide sequence ID" value="NZ_CP045806.1"/>
</dbReference>
<dbReference type="EMBL" id="CP045809">
    <property type="protein sequence ID" value="QHN35403.1"/>
    <property type="molecule type" value="Genomic_DNA"/>
</dbReference>
<reference evidence="1" key="1">
    <citation type="journal article" date="2021" name="Nat. Microbiol.">
        <title>Cocultivation of an ultrasmall environmental parasitic bacterium with lytic ability against bacteria associated with wastewater foams.</title>
        <authorList>
            <person name="Batinovic S."/>
            <person name="Rose J.J.A."/>
            <person name="Ratcliffe J."/>
            <person name="Seviour R.J."/>
            <person name="Petrovski S."/>
        </authorList>
    </citation>
    <scope>NUCLEOTIDE SEQUENCE</scope>
    <source>
        <strain evidence="1">CON9</strain>
    </source>
</reference>
<dbReference type="SUPFAM" id="SSF51905">
    <property type="entry name" value="FAD/NAD(P)-binding domain"/>
    <property type="match status" value="1"/>
</dbReference>
<gene>
    <name evidence="1" type="ORF">GII31_11395</name>
</gene>
<proteinExistence type="predicted"/>
<dbReference type="PANTHER" id="PTHR39757:SF5">
    <property type="entry name" value="OS02G0190600 PROTEIN"/>
    <property type="match status" value="1"/>
</dbReference>
<name>A0ABX6IHQ4_9ACTN</name>
<dbReference type="InterPro" id="IPR036188">
    <property type="entry name" value="FAD/NAD-bd_sf"/>
</dbReference>
<protein>
    <submittedName>
        <fullName evidence="1">Lycopene beta cyclase</fullName>
    </submittedName>
</protein>
<evidence type="ECO:0000313" key="1">
    <source>
        <dbReference type="EMBL" id="QHN35403.1"/>
    </source>
</evidence>
<keyword evidence="2" id="KW-1185">Reference proteome</keyword>
<sequence>MNELLVIGAGPAGRAIAHRGRAAGLTVTLVDPHPDRPWYATYGAWSDELPAWLPGDCVAAAAPAVVYTPARRVLDREYAILNTPALQSALSLEGVRLVRARVEHAYSTYVTLTDGTILYAGAVIDARGSAPDTSAPQQTAVGVMVAHGGTGVENRPADDRMVVMDWRPGTGTFCYSVDLGQGRRLVEETCLAGAPAVDIPELARRLRDRIPGVAVPDLGRGRGGMSAGAEIVRFPLIGASTRPWDEGGAPRVGAAGGFIHPATGYGLAQSLTLADTVIDAVRRGTDVTAALWPIRARCVHRLRLMGLAALLELGPDDLVLFFDRFFTLPDTAQRAYLSGRDDLLGTCAAMWGVFAAVPLPIKRILAARALSRVPGPRTVGGRVLRGARAAVSGR</sequence>
<evidence type="ECO:0000313" key="2">
    <source>
        <dbReference type="Proteomes" id="UP001059836"/>
    </source>
</evidence>